<dbReference type="PANTHER" id="PTHR43255">
    <property type="entry name" value="IRON-SULFUR-BINDING OXIDOREDUCTASE FADF-RELATED-RELATED"/>
    <property type="match status" value="1"/>
</dbReference>
<name>G9XU99_DESHA</name>
<dbReference type="GO" id="GO:0046872">
    <property type="term" value="F:metal ion binding"/>
    <property type="evidence" value="ECO:0007669"/>
    <property type="project" value="UniProtKB-KW"/>
</dbReference>
<dbReference type="Pfam" id="PF02754">
    <property type="entry name" value="CCG"/>
    <property type="match status" value="2"/>
</dbReference>
<keyword evidence="10 11" id="KW-0472">Membrane</keyword>
<dbReference type="PANTHER" id="PTHR43255:SF1">
    <property type="entry name" value="IRON-SULFUR-BINDING OXIDOREDUCTASE FADF-RELATED"/>
    <property type="match status" value="1"/>
</dbReference>
<keyword evidence="5" id="KW-0479">Metal-binding</keyword>
<evidence type="ECO:0000313" key="14">
    <source>
        <dbReference type="Proteomes" id="UP000004416"/>
    </source>
</evidence>
<dbReference type="Pfam" id="PF13183">
    <property type="entry name" value="Fer4_8"/>
    <property type="match status" value="1"/>
</dbReference>
<gene>
    <name evidence="13" type="ORF">HMPREF0322_04557</name>
</gene>
<feature type="transmembrane region" description="Helical" evidence="11">
    <location>
        <begin position="226"/>
        <end position="243"/>
    </location>
</feature>
<dbReference type="Gene3D" id="1.10.1060.10">
    <property type="entry name" value="Alpha-helical ferredoxin"/>
    <property type="match status" value="1"/>
</dbReference>
<keyword evidence="3" id="KW-0004">4Fe-4S</keyword>
<dbReference type="SUPFAM" id="SSF46548">
    <property type="entry name" value="alpha-helical ferredoxin"/>
    <property type="match status" value="1"/>
</dbReference>
<dbReference type="InterPro" id="IPR004017">
    <property type="entry name" value="Cys_rich_dom"/>
</dbReference>
<reference evidence="13 14" key="1">
    <citation type="submission" date="2011-08" db="EMBL/GenBank/DDBJ databases">
        <authorList>
            <person name="Weinstock G."/>
            <person name="Sodergren E."/>
            <person name="Clifton S."/>
            <person name="Fulton L."/>
            <person name="Fulton B."/>
            <person name="Courtney L."/>
            <person name="Fronick C."/>
            <person name="Harrison M."/>
            <person name="Strong C."/>
            <person name="Farmer C."/>
            <person name="Delahaunty K."/>
            <person name="Markovic C."/>
            <person name="Hall O."/>
            <person name="Minx P."/>
            <person name="Tomlinson C."/>
            <person name="Mitreva M."/>
            <person name="Hou S."/>
            <person name="Chen J."/>
            <person name="Wollam A."/>
            <person name="Pepin K.H."/>
            <person name="Johnson M."/>
            <person name="Bhonagiri V."/>
            <person name="Zhang X."/>
            <person name="Suruliraj S."/>
            <person name="Warren W."/>
            <person name="Chinwalla A."/>
            <person name="Mardis E.R."/>
            <person name="Wilson R.K."/>
        </authorList>
    </citation>
    <scope>NUCLEOTIDE SEQUENCE [LARGE SCALE GENOMIC DNA]</scope>
    <source>
        <strain evidence="13 14">DP7</strain>
    </source>
</reference>
<dbReference type="InterPro" id="IPR036197">
    <property type="entry name" value="NarG-like_sf"/>
</dbReference>
<dbReference type="SUPFAM" id="SSF103501">
    <property type="entry name" value="Respiratory nitrate reductase 1 gamma chain"/>
    <property type="match status" value="1"/>
</dbReference>
<keyword evidence="7" id="KW-0560">Oxidoreductase</keyword>
<evidence type="ECO:0000256" key="11">
    <source>
        <dbReference type="SAM" id="Phobius"/>
    </source>
</evidence>
<dbReference type="PROSITE" id="PS00198">
    <property type="entry name" value="4FE4S_FER_1"/>
    <property type="match status" value="1"/>
</dbReference>
<keyword evidence="4 11" id="KW-0812">Transmembrane</keyword>
<evidence type="ECO:0000256" key="8">
    <source>
        <dbReference type="ARBA" id="ARBA00023004"/>
    </source>
</evidence>
<evidence type="ECO:0000256" key="4">
    <source>
        <dbReference type="ARBA" id="ARBA00022692"/>
    </source>
</evidence>
<dbReference type="InterPro" id="IPR051460">
    <property type="entry name" value="HdrC_iron-sulfur_subunit"/>
</dbReference>
<dbReference type="GO" id="GO:0016491">
    <property type="term" value="F:oxidoreductase activity"/>
    <property type="evidence" value="ECO:0007669"/>
    <property type="project" value="UniProtKB-KW"/>
</dbReference>
<comment type="subcellular location">
    <subcellularLocation>
        <location evidence="1">Cell membrane</location>
        <topology evidence="1">Multi-pass membrane protein</topology>
    </subcellularLocation>
</comment>
<dbReference type="InterPro" id="IPR017896">
    <property type="entry name" value="4Fe4S_Fe-S-bd"/>
</dbReference>
<dbReference type="HOGENOM" id="CLU_005304_1_0_9"/>
<dbReference type="Proteomes" id="UP000004416">
    <property type="component" value="Unassembled WGS sequence"/>
</dbReference>
<feature type="transmembrane region" description="Helical" evidence="11">
    <location>
        <begin position="255"/>
        <end position="272"/>
    </location>
</feature>
<dbReference type="GO" id="GO:0005886">
    <property type="term" value="C:plasma membrane"/>
    <property type="evidence" value="ECO:0007669"/>
    <property type="project" value="UniProtKB-SubCell"/>
</dbReference>
<evidence type="ECO:0000313" key="13">
    <source>
        <dbReference type="EMBL" id="EHL04776.1"/>
    </source>
</evidence>
<dbReference type="InterPro" id="IPR009051">
    <property type="entry name" value="Helical_ferredxn"/>
</dbReference>
<evidence type="ECO:0000256" key="5">
    <source>
        <dbReference type="ARBA" id="ARBA00022723"/>
    </source>
</evidence>
<dbReference type="EMBL" id="AFZX01000118">
    <property type="protein sequence ID" value="EHL04776.1"/>
    <property type="molecule type" value="Genomic_DNA"/>
</dbReference>
<dbReference type="PROSITE" id="PS51379">
    <property type="entry name" value="4FE4S_FER_2"/>
    <property type="match status" value="1"/>
</dbReference>
<keyword evidence="9" id="KW-0411">Iron-sulfur</keyword>
<dbReference type="InterPro" id="IPR017900">
    <property type="entry name" value="4Fe4S_Fe_S_CS"/>
</dbReference>
<feature type="transmembrane region" description="Helical" evidence="11">
    <location>
        <begin position="198"/>
        <end position="220"/>
    </location>
</feature>
<evidence type="ECO:0000256" key="10">
    <source>
        <dbReference type="ARBA" id="ARBA00023136"/>
    </source>
</evidence>
<accession>G9XU99</accession>
<evidence type="ECO:0000256" key="3">
    <source>
        <dbReference type="ARBA" id="ARBA00022485"/>
    </source>
</evidence>
<sequence length="747" mass="83451">MDAGVHRCKQKRVLFGEGGLPWGSTPHDQGAKGTLREIGLGLGKGNRDMATRELYWNIEYHWLIYPMLVIALGFFCYGFYQRYRLWQIGRPENRRQNIGKRIGDVLLYGLGHKRILKDAFPGIMHLLMFWGFALLFFATMIVALQADLGINMFKGGLYIFIKVTANAFGLLAIIGCLMAIWRRYGQRPDRLDNKKDDAFVLALILTILVTGFVIQAVRMAAVEDPWGMYAFIGYAMAPLFKGLSNSTLEGIHAFLWWFHFILVMVFFGYFPYSKLSHILLAPANQFLRHHGPIGIPENIDFEDESLETYGKSKLGEFSWKTLFNTDACLRCGRCQDNCPAYLSGKHLNPKKVIQDMGAYLEEMGQALKTYRAANPALAVAGSGNEVAAAAEADTGAQVPSEEELGLRSLIGDVIAEDDLWDCTTCRSCEEQCPIFVEHVDKTIDMRRNLVLMESRFPAEAQLAFRNMENNSNPWGIGWSSRGDFLQSVGCSTIEENPDAEILYFPGCSGSFDARNQKVSAALVKLLKAAQVNFAILGSEEKCCGDSARRLGNEYLFQALAQENIETMNGYGVKTIVTQCPHCFNTLKNEYPEFGGNYRVLHHTEYLNELLAAGRLKLHKAGSGSERGGNSQSVTYHDSCYLGRYNTIYTEPRTLLQAAGFRITEMSRHHEKSFCCGAGGGRMWLEEHQGQRINEMRTDEAMAAGAEVVSTGCPFCLTMISDGIAAREAVESVKVLDIAEILVERISE</sequence>
<evidence type="ECO:0000256" key="6">
    <source>
        <dbReference type="ARBA" id="ARBA00022989"/>
    </source>
</evidence>
<dbReference type="InterPro" id="IPR023234">
    <property type="entry name" value="NarG-like_domain"/>
</dbReference>
<organism evidence="13 14">
    <name type="scientific">Desulfitobacterium hafniense DP7</name>
    <dbReference type="NCBI Taxonomy" id="537010"/>
    <lineage>
        <taxon>Bacteria</taxon>
        <taxon>Bacillati</taxon>
        <taxon>Bacillota</taxon>
        <taxon>Clostridia</taxon>
        <taxon>Eubacteriales</taxon>
        <taxon>Desulfitobacteriaceae</taxon>
        <taxon>Desulfitobacterium</taxon>
    </lineage>
</organism>
<keyword evidence="8" id="KW-0408">Iron</keyword>
<feature type="domain" description="4Fe-4S ferredoxin-type" evidence="12">
    <location>
        <begin position="319"/>
        <end position="350"/>
    </location>
</feature>
<feature type="transmembrane region" description="Helical" evidence="11">
    <location>
        <begin position="156"/>
        <end position="177"/>
    </location>
</feature>
<protein>
    <submittedName>
        <fullName evidence="13">Putative respiratory nitrate reductase, gamma subunit</fullName>
    </submittedName>
</protein>
<evidence type="ECO:0000256" key="1">
    <source>
        <dbReference type="ARBA" id="ARBA00004651"/>
    </source>
</evidence>
<proteinExistence type="predicted"/>
<evidence type="ECO:0000256" key="9">
    <source>
        <dbReference type="ARBA" id="ARBA00023014"/>
    </source>
</evidence>
<evidence type="ECO:0000259" key="12">
    <source>
        <dbReference type="PROSITE" id="PS51379"/>
    </source>
</evidence>
<evidence type="ECO:0000256" key="7">
    <source>
        <dbReference type="ARBA" id="ARBA00023002"/>
    </source>
</evidence>
<dbReference type="AlphaFoldDB" id="G9XU99"/>
<keyword evidence="2" id="KW-1003">Cell membrane</keyword>
<evidence type="ECO:0000256" key="2">
    <source>
        <dbReference type="ARBA" id="ARBA00022475"/>
    </source>
</evidence>
<dbReference type="Gene3D" id="1.20.950.20">
    <property type="entry name" value="Transmembrane di-heme cytochromes, Chain C"/>
    <property type="match status" value="1"/>
</dbReference>
<keyword evidence="6 11" id="KW-1133">Transmembrane helix</keyword>
<dbReference type="PATRIC" id="fig|537010.4.peg.4250"/>
<feature type="transmembrane region" description="Helical" evidence="11">
    <location>
        <begin position="62"/>
        <end position="80"/>
    </location>
</feature>
<dbReference type="Pfam" id="PF02665">
    <property type="entry name" value="Nitrate_red_gam"/>
    <property type="match status" value="1"/>
</dbReference>
<feature type="transmembrane region" description="Helical" evidence="11">
    <location>
        <begin position="123"/>
        <end position="144"/>
    </location>
</feature>
<dbReference type="GO" id="GO:0051539">
    <property type="term" value="F:4 iron, 4 sulfur cluster binding"/>
    <property type="evidence" value="ECO:0007669"/>
    <property type="project" value="UniProtKB-KW"/>
</dbReference>
<comment type="caution">
    <text evidence="13">The sequence shown here is derived from an EMBL/GenBank/DDBJ whole genome shotgun (WGS) entry which is preliminary data.</text>
</comment>